<dbReference type="AlphaFoldDB" id="A0A1M6HAA8"/>
<accession>A0A1M6HAA8</accession>
<sequence length="39" mass="4102">MHRCISAITPLVAAIVTEGTIAIGIRLNPNRTGLPRSGM</sequence>
<dbReference type="STRING" id="1123357.SAMN02745244_01927"/>
<dbReference type="EMBL" id="FQZG01000031">
    <property type="protein sequence ID" value="SHJ19053.1"/>
    <property type="molecule type" value="Genomic_DNA"/>
</dbReference>
<organism evidence="1 2">
    <name type="scientific">Tessaracoccus bendigoensis DSM 12906</name>
    <dbReference type="NCBI Taxonomy" id="1123357"/>
    <lineage>
        <taxon>Bacteria</taxon>
        <taxon>Bacillati</taxon>
        <taxon>Actinomycetota</taxon>
        <taxon>Actinomycetes</taxon>
        <taxon>Propionibacteriales</taxon>
        <taxon>Propionibacteriaceae</taxon>
        <taxon>Tessaracoccus</taxon>
    </lineage>
</organism>
<keyword evidence="2" id="KW-1185">Reference proteome</keyword>
<evidence type="ECO:0000313" key="1">
    <source>
        <dbReference type="EMBL" id="SHJ19053.1"/>
    </source>
</evidence>
<name>A0A1M6HAA8_9ACTN</name>
<gene>
    <name evidence="1" type="ORF">SAMN02745244_01927</name>
</gene>
<evidence type="ECO:0000313" key="2">
    <source>
        <dbReference type="Proteomes" id="UP000184512"/>
    </source>
</evidence>
<dbReference type="Proteomes" id="UP000184512">
    <property type="component" value="Unassembled WGS sequence"/>
</dbReference>
<protein>
    <submittedName>
        <fullName evidence="1">Uncharacterized protein</fullName>
    </submittedName>
</protein>
<reference evidence="1 2" key="1">
    <citation type="submission" date="2016-11" db="EMBL/GenBank/DDBJ databases">
        <authorList>
            <person name="Jaros S."/>
            <person name="Januszkiewicz K."/>
            <person name="Wedrychowicz H."/>
        </authorList>
    </citation>
    <scope>NUCLEOTIDE SEQUENCE [LARGE SCALE GENOMIC DNA]</scope>
    <source>
        <strain evidence="1 2">DSM 12906</strain>
    </source>
</reference>
<proteinExistence type="predicted"/>